<gene>
    <name evidence="1" type="ORF">UFOVP436_136</name>
    <name evidence="2" type="ORF">UFOVP784_136</name>
</gene>
<evidence type="ECO:0000313" key="2">
    <source>
        <dbReference type="EMBL" id="CAB4162827.1"/>
    </source>
</evidence>
<protein>
    <submittedName>
        <fullName evidence="1">Uncharacterized protein</fullName>
    </submittedName>
</protein>
<dbReference type="EMBL" id="LR796418">
    <property type="protein sequence ID" value="CAB4143407.1"/>
    <property type="molecule type" value="Genomic_DNA"/>
</dbReference>
<reference evidence="1" key="1">
    <citation type="submission" date="2020-04" db="EMBL/GenBank/DDBJ databases">
        <authorList>
            <person name="Chiriac C."/>
            <person name="Salcher M."/>
            <person name="Ghai R."/>
            <person name="Kavagutti S V."/>
        </authorList>
    </citation>
    <scope>NUCLEOTIDE SEQUENCE</scope>
</reference>
<name>A0A6J5MC95_9CAUD</name>
<evidence type="ECO:0000313" key="1">
    <source>
        <dbReference type="EMBL" id="CAB4143407.1"/>
    </source>
</evidence>
<proteinExistence type="predicted"/>
<sequence>MAQLSTDTLVYSQIIAKVQKFINDYMQEKNVSPKEFDKAYQELLFDIHNKIGGVSTDLHLINRGDAPTSSVFNKMVSTISKDLNIITNQLDSVSANYINTFNLFSNQIESEKNFISRIKSKINVLEMYSESSSVDMTYLGDSFADLSYVDSKAIRAGLVPDITDGYATLAKSYSKKWNSRPSTINENYNDSVNADVSFVSYSNGLKGNHFLYHRDKDSNQFLYEKDSAILRSTEGAIVDGSPATYFEYEAINVLSEGMSSGGRAKPSYEFEYFNGTKYINWAKFDTSKPLKLTLQFASQATTGDYINYISIVPFFGYDIEGANALIKNIKVSSIKLYDETKNISYELINNGPVYIASDVSSKNINNYKQFFYNKGVFRFDERKVNKIYITFEQDQFNDTTIKHAYWTPYEVGKEAKWNNQTRFEPEAVLSGQNQTVVWDKNALIPNVNRPEEYKSGSQETRQVAVSYTTQMPGQSKYQLKITSGKNSYYWTKQDPISGIDLFTTKALAPVFPAKETLEAALSRITKSQIPAACVLVDSSQLNPLTALRIKLKTISAITGSATITTQSNHGVSVGDKVYIKDVWGSVNIYGIFTVTNTPSSTQFVVGTSLTGTIASTDVSSNFGDCYKVIDSPSASNMSVETFSNPVNRTEKIILNLKRNFEYLKAKRASIGIRDISFGKETFQDAAEIVSKPFFIQGQLDMLSLDVADETPESASGKSTIRYYVSVDGGLKWIQISPVERNFSGIPEILAFNQNLNNDTTIPQIAYFNQPDVPNPISTVMVKIIMQKDRSLNNTPIVYYYKLGIRTR</sequence>
<dbReference type="EMBL" id="LR796737">
    <property type="protein sequence ID" value="CAB4162827.1"/>
    <property type="molecule type" value="Genomic_DNA"/>
</dbReference>
<organism evidence="1">
    <name type="scientific">uncultured Caudovirales phage</name>
    <dbReference type="NCBI Taxonomy" id="2100421"/>
    <lineage>
        <taxon>Viruses</taxon>
        <taxon>Duplodnaviria</taxon>
        <taxon>Heunggongvirae</taxon>
        <taxon>Uroviricota</taxon>
        <taxon>Caudoviricetes</taxon>
        <taxon>Peduoviridae</taxon>
        <taxon>Maltschvirus</taxon>
        <taxon>Maltschvirus maltsch</taxon>
    </lineage>
</organism>
<accession>A0A6J5MC95</accession>